<dbReference type="EC" id="3.2.1.52" evidence="3"/>
<evidence type="ECO:0000256" key="5">
    <source>
        <dbReference type="ARBA" id="ARBA00023295"/>
    </source>
</evidence>
<dbReference type="STRING" id="416591.Tlet_0035"/>
<dbReference type="InterPro" id="IPR050226">
    <property type="entry name" value="NagZ_Beta-hexosaminidase"/>
</dbReference>
<keyword evidence="5" id="KW-0326">Glycosidase</keyword>
<dbReference type="PANTHER" id="PTHR30480">
    <property type="entry name" value="BETA-HEXOSAMINIDASE-RELATED"/>
    <property type="match status" value="1"/>
</dbReference>
<dbReference type="InterPro" id="IPR017853">
    <property type="entry name" value="GH"/>
</dbReference>
<dbReference type="Gene3D" id="3.20.20.300">
    <property type="entry name" value="Glycoside hydrolase, family 3, N-terminal domain"/>
    <property type="match status" value="1"/>
</dbReference>
<evidence type="ECO:0000259" key="6">
    <source>
        <dbReference type="Pfam" id="PF00933"/>
    </source>
</evidence>
<reference evidence="7 8" key="1">
    <citation type="submission" date="2007-08" db="EMBL/GenBank/DDBJ databases">
        <title>Complete sequence of Thermotoga lettingae TMO.</title>
        <authorList>
            <consortium name="US DOE Joint Genome Institute"/>
            <person name="Copeland A."/>
            <person name="Lucas S."/>
            <person name="Lapidus A."/>
            <person name="Barry K."/>
            <person name="Glavina del Rio T."/>
            <person name="Dalin E."/>
            <person name="Tice H."/>
            <person name="Pitluck S."/>
            <person name="Foster B."/>
            <person name="Bruce D."/>
            <person name="Schmutz J."/>
            <person name="Larimer F."/>
            <person name="Land M."/>
            <person name="Hauser L."/>
            <person name="Kyrpides N."/>
            <person name="Mikhailova N."/>
            <person name="Nelson K."/>
            <person name="Gogarten J.P."/>
            <person name="Noll K."/>
            <person name="Richardson P."/>
        </authorList>
    </citation>
    <scope>NUCLEOTIDE SEQUENCE [LARGE SCALE GENOMIC DNA]</scope>
    <source>
        <strain evidence="8">ATCC BAA-301 / DSM 14385 / NBRC 107922 / TMO</strain>
    </source>
</reference>
<organism evidence="7 8">
    <name type="scientific">Pseudothermotoga lettingae (strain ATCC BAA-301 / DSM 14385 / NBRC 107922 / TMO)</name>
    <name type="common">Thermotoga lettingae</name>
    <dbReference type="NCBI Taxonomy" id="416591"/>
    <lineage>
        <taxon>Bacteria</taxon>
        <taxon>Thermotogati</taxon>
        <taxon>Thermotogota</taxon>
        <taxon>Thermotogae</taxon>
        <taxon>Thermotogales</taxon>
        <taxon>Thermotogaceae</taxon>
        <taxon>Pseudothermotoga</taxon>
    </lineage>
</organism>
<dbReference type="EMBL" id="CP000812">
    <property type="protein sequence ID" value="ABV32608.1"/>
    <property type="molecule type" value="Genomic_DNA"/>
</dbReference>
<evidence type="ECO:0000313" key="7">
    <source>
        <dbReference type="EMBL" id="ABV32608.1"/>
    </source>
</evidence>
<sequence length="456" mass="51891">MGRYEKVFFCGVSNSDDLKVVLNYDIGGVLLYPSVFEDPSEFAEIMCNLEGKKLLVSTDHEGGQLEILPFIPQSPGNLLFGQTNPDFVFKYCNLSGKFMKELGINMIFAPVLDLKFPETNPVIGYRSYGSDPKKVSEFGLSAINGYKAAGLLSCAKHFPGHGRTRQDSHQEIAVVDIDREELDKDLYPFRIAVQNGVDSIMMAHVIYSKIDEKPASISRRFIDSMLRNELQYDGLIISDAVEMKSLSRHYSPEDILVDFFSSRGDMLIISRPRTLRIYVEMLHKLIKNGKLEKTFLAESMQRIEKISPAIEDSYGFIRHAIEEAVEFHIEQLRSEQAVLVLPDLTFYSEADVSERYLEFFKKQAKRFLKAKIIPFSGINSVSGNVLIIDLLIDASDKEIVAHRKLSENFETVHIITRNPFLKTYFCDRNYIVTYSLSPIVMGYVFKKISRFLKGGV</sequence>
<dbReference type="HOGENOM" id="CLU_008392_0_1_0"/>
<dbReference type="InterPro" id="IPR001764">
    <property type="entry name" value="Glyco_hydro_3_N"/>
</dbReference>
<evidence type="ECO:0000256" key="1">
    <source>
        <dbReference type="ARBA" id="ARBA00001231"/>
    </source>
</evidence>
<comment type="similarity">
    <text evidence="2">Belongs to the glycosyl hydrolase 3 family.</text>
</comment>
<feature type="domain" description="Glycoside hydrolase family 3 N-terminal" evidence="6">
    <location>
        <begin position="16"/>
        <end position="305"/>
    </location>
</feature>
<dbReference type="eggNOG" id="COG1472">
    <property type="taxonomic scope" value="Bacteria"/>
</dbReference>
<dbReference type="CAZy" id="GH3">
    <property type="family name" value="Glycoside Hydrolase Family 3"/>
</dbReference>
<accession>A8F374</accession>
<dbReference type="Proteomes" id="UP000002016">
    <property type="component" value="Chromosome"/>
</dbReference>
<evidence type="ECO:0000256" key="4">
    <source>
        <dbReference type="ARBA" id="ARBA00022801"/>
    </source>
</evidence>
<protein>
    <recommendedName>
        <fullName evidence="3">beta-N-acetylhexosaminidase</fullName>
        <ecNumber evidence="3">3.2.1.52</ecNumber>
    </recommendedName>
</protein>
<name>A8F374_PSELT</name>
<comment type="catalytic activity">
    <reaction evidence="1">
        <text>Hydrolysis of terminal non-reducing N-acetyl-D-hexosamine residues in N-acetyl-beta-D-hexosaminides.</text>
        <dbReference type="EC" id="3.2.1.52"/>
    </reaction>
</comment>
<keyword evidence="8" id="KW-1185">Reference proteome</keyword>
<dbReference type="AlphaFoldDB" id="A8F374"/>
<dbReference type="Pfam" id="PF00933">
    <property type="entry name" value="Glyco_hydro_3"/>
    <property type="match status" value="1"/>
</dbReference>
<dbReference type="SUPFAM" id="SSF51445">
    <property type="entry name" value="(Trans)glycosidases"/>
    <property type="match status" value="1"/>
</dbReference>
<gene>
    <name evidence="7" type="ordered locus">Tlet_0035</name>
</gene>
<dbReference type="KEGG" id="tle:Tlet_0035"/>
<proteinExistence type="inferred from homology"/>
<evidence type="ECO:0000256" key="2">
    <source>
        <dbReference type="ARBA" id="ARBA00005336"/>
    </source>
</evidence>
<evidence type="ECO:0000256" key="3">
    <source>
        <dbReference type="ARBA" id="ARBA00012663"/>
    </source>
</evidence>
<evidence type="ECO:0000313" key="8">
    <source>
        <dbReference type="Proteomes" id="UP000002016"/>
    </source>
</evidence>
<dbReference type="RefSeq" id="WP_012002089.1">
    <property type="nucleotide sequence ID" value="NC_009828.1"/>
</dbReference>
<keyword evidence="4 7" id="KW-0378">Hydrolase</keyword>
<dbReference type="GO" id="GO:0009254">
    <property type="term" value="P:peptidoglycan turnover"/>
    <property type="evidence" value="ECO:0007669"/>
    <property type="project" value="TreeGrafter"/>
</dbReference>
<dbReference type="GO" id="GO:0005975">
    <property type="term" value="P:carbohydrate metabolic process"/>
    <property type="evidence" value="ECO:0007669"/>
    <property type="project" value="InterPro"/>
</dbReference>
<dbReference type="GO" id="GO:0004563">
    <property type="term" value="F:beta-N-acetylhexosaminidase activity"/>
    <property type="evidence" value="ECO:0007669"/>
    <property type="project" value="UniProtKB-EC"/>
</dbReference>
<dbReference type="PANTHER" id="PTHR30480:SF13">
    <property type="entry name" value="BETA-HEXOSAMINIDASE"/>
    <property type="match status" value="1"/>
</dbReference>
<dbReference type="InterPro" id="IPR036962">
    <property type="entry name" value="Glyco_hydro_3_N_sf"/>
</dbReference>
<reference evidence="7 8" key="2">
    <citation type="journal article" date="2009" name="Proc. Natl. Acad. Sci. U.S.A.">
        <title>On the chimeric nature, thermophilic origin, and phylogenetic placement of the Thermotogales.</title>
        <authorList>
            <person name="Zhaxybayeva O."/>
            <person name="Swithers K.S."/>
            <person name="Lapierre P."/>
            <person name="Fournier G.P."/>
            <person name="Bickhart D.M."/>
            <person name="DeBoy R.T."/>
            <person name="Nelson K.E."/>
            <person name="Nesbo C.L."/>
            <person name="Doolittle W.F."/>
            <person name="Gogarten J.P."/>
            <person name="Noll K.M."/>
        </authorList>
    </citation>
    <scope>NUCLEOTIDE SEQUENCE [LARGE SCALE GENOMIC DNA]</scope>
    <source>
        <strain evidence="8">ATCC BAA-301 / DSM 14385 / NBRC 107922 / TMO</strain>
    </source>
</reference>